<sequence length="250" mass="27199">MIHIRPLMSDRINARLTELTVGDSLALVAMPEFAAEAARSEFLRRVVAESTGAVSDPADWTVEERIWAVAHYLGAVDGQPNIRLMGGGVLTDYLLPEQSMPPGPVDLEQFGAGGWTIGQMTGSECELVESRHSGRVQWILADMAVRLRTAAEDRPDHKLAPGQWCDWLARKIEVLKALPSSDMDTLFAAYRAGLPRVRHLWHLELSDRGHVCMPVALTKTREAGGGLPPVRFPVSACVGSAARALGFVVA</sequence>
<evidence type="ECO:0000313" key="1">
    <source>
        <dbReference type="EMBL" id="NDY89693.1"/>
    </source>
</evidence>
<reference evidence="1 2" key="1">
    <citation type="submission" date="2020-02" db="EMBL/GenBank/DDBJ databases">
        <title>Ideonella bacterium strain TBM-1.</title>
        <authorList>
            <person name="Chen W.-M."/>
        </authorList>
    </citation>
    <scope>NUCLEOTIDE SEQUENCE [LARGE SCALE GENOMIC DNA]</scope>
    <source>
        <strain evidence="1 2">TBM-1</strain>
    </source>
</reference>
<accession>A0A7C9PEA7</accession>
<dbReference type="Proteomes" id="UP000484255">
    <property type="component" value="Unassembled WGS sequence"/>
</dbReference>
<name>A0A7C9PEA7_9BURK</name>
<dbReference type="RefSeq" id="WP_163455547.1">
    <property type="nucleotide sequence ID" value="NZ_JAAGOH010000001.1"/>
</dbReference>
<keyword evidence="2" id="KW-1185">Reference proteome</keyword>
<dbReference type="EMBL" id="JAAGOH010000001">
    <property type="protein sequence ID" value="NDY89693.1"/>
    <property type="molecule type" value="Genomic_DNA"/>
</dbReference>
<protein>
    <submittedName>
        <fullName evidence="1">Uncharacterized protein</fullName>
    </submittedName>
</protein>
<dbReference type="AlphaFoldDB" id="A0A7C9PEA7"/>
<organism evidence="1 2">
    <name type="scientific">Ideonella livida</name>
    <dbReference type="NCBI Taxonomy" id="2707176"/>
    <lineage>
        <taxon>Bacteria</taxon>
        <taxon>Pseudomonadati</taxon>
        <taxon>Pseudomonadota</taxon>
        <taxon>Betaproteobacteria</taxon>
        <taxon>Burkholderiales</taxon>
        <taxon>Sphaerotilaceae</taxon>
        <taxon>Ideonella</taxon>
    </lineage>
</organism>
<proteinExistence type="predicted"/>
<gene>
    <name evidence="1" type="ORF">G3A44_00635</name>
</gene>
<comment type="caution">
    <text evidence="1">The sequence shown here is derived from an EMBL/GenBank/DDBJ whole genome shotgun (WGS) entry which is preliminary data.</text>
</comment>
<evidence type="ECO:0000313" key="2">
    <source>
        <dbReference type="Proteomes" id="UP000484255"/>
    </source>
</evidence>